<proteinExistence type="predicted"/>
<evidence type="ECO:0000313" key="2">
    <source>
        <dbReference type="Proteomes" id="UP000053398"/>
    </source>
</evidence>
<name>A0A101PVT2_STRCK</name>
<accession>A0A101PVT2</accession>
<gene>
    <name evidence="1" type="ORF">AQJ11_33100</name>
</gene>
<reference evidence="1 2" key="1">
    <citation type="submission" date="2015-10" db="EMBL/GenBank/DDBJ databases">
        <title>Draft genome sequence of Streptomyces corchorusii DSM 40340, type strain for the species Streptomyces corchorusii.</title>
        <authorList>
            <person name="Ruckert C."/>
            <person name="Winkler A."/>
            <person name="Kalinowski J."/>
            <person name="Kampfer P."/>
            <person name="Glaeser S."/>
        </authorList>
    </citation>
    <scope>NUCLEOTIDE SEQUENCE [LARGE SCALE GENOMIC DNA]</scope>
    <source>
        <strain evidence="1 2">DSM 40340</strain>
    </source>
</reference>
<dbReference type="EMBL" id="LMWP01000042">
    <property type="protein sequence ID" value="KUN18638.1"/>
    <property type="molecule type" value="Genomic_DNA"/>
</dbReference>
<protein>
    <submittedName>
        <fullName evidence="1">Uncharacterized protein</fullName>
    </submittedName>
</protein>
<evidence type="ECO:0000313" key="1">
    <source>
        <dbReference type="EMBL" id="KUN18638.1"/>
    </source>
</evidence>
<comment type="caution">
    <text evidence="1">The sequence shown here is derived from an EMBL/GenBank/DDBJ whole genome shotgun (WGS) entry which is preliminary data.</text>
</comment>
<sequence length="93" mass="9814">MRGALAEGGRIRRPVTIGRVFTGTFAGIAPASVAPFIGVHAVGDRMGRGDRDVGEFCPFEARAVFGEGERAGDAADVVTALRPLFGGERVVWR</sequence>
<keyword evidence="2" id="KW-1185">Reference proteome</keyword>
<organism evidence="1 2">
    <name type="scientific">Streptomyces corchorusii</name>
    <name type="common">Streptomyces chibaensis</name>
    <dbReference type="NCBI Taxonomy" id="1903"/>
    <lineage>
        <taxon>Bacteria</taxon>
        <taxon>Bacillati</taxon>
        <taxon>Actinomycetota</taxon>
        <taxon>Actinomycetes</taxon>
        <taxon>Kitasatosporales</taxon>
        <taxon>Streptomycetaceae</taxon>
        <taxon>Streptomyces</taxon>
    </lineage>
</organism>
<dbReference type="AlphaFoldDB" id="A0A101PVT2"/>
<dbReference type="Proteomes" id="UP000053398">
    <property type="component" value="Unassembled WGS sequence"/>
</dbReference>